<evidence type="ECO:0000313" key="3">
    <source>
        <dbReference type="WBParaSite" id="SMUV_0000437001-mRNA-1"/>
    </source>
</evidence>
<name>A0A0N5AIV9_9BILA</name>
<protein>
    <submittedName>
        <fullName evidence="3">Uncharacterized protein</fullName>
    </submittedName>
</protein>
<dbReference type="Proteomes" id="UP000046393">
    <property type="component" value="Unplaced"/>
</dbReference>
<accession>A0A0N5AIV9</accession>
<sequence length="130" mass="14993">MASVIRPEAELTCYDNIEACRKDCVNWECIHMDNCNGSDGMKFVCLPVNLQYVGWLIFGIFIIVATCCSSLVICYICQALSRQARHTNSKVVFYKFSPNQSRSLPQRLNQLSYDPDESRCYINPIPRNYY</sequence>
<dbReference type="WBParaSite" id="SMUV_0000437001-mRNA-1">
    <property type="protein sequence ID" value="SMUV_0000437001-mRNA-1"/>
    <property type="gene ID" value="SMUV_0000437001"/>
</dbReference>
<keyword evidence="2" id="KW-1185">Reference proteome</keyword>
<proteinExistence type="predicted"/>
<keyword evidence="1" id="KW-0812">Transmembrane</keyword>
<evidence type="ECO:0000256" key="1">
    <source>
        <dbReference type="SAM" id="Phobius"/>
    </source>
</evidence>
<keyword evidence="1" id="KW-0472">Membrane</keyword>
<dbReference type="AlphaFoldDB" id="A0A0N5AIV9"/>
<keyword evidence="1" id="KW-1133">Transmembrane helix</keyword>
<feature type="transmembrane region" description="Helical" evidence="1">
    <location>
        <begin position="52"/>
        <end position="77"/>
    </location>
</feature>
<evidence type="ECO:0000313" key="2">
    <source>
        <dbReference type="Proteomes" id="UP000046393"/>
    </source>
</evidence>
<reference evidence="3" key="1">
    <citation type="submission" date="2017-02" db="UniProtKB">
        <authorList>
            <consortium name="WormBaseParasite"/>
        </authorList>
    </citation>
    <scope>IDENTIFICATION</scope>
</reference>
<organism evidence="2 3">
    <name type="scientific">Syphacia muris</name>
    <dbReference type="NCBI Taxonomy" id="451379"/>
    <lineage>
        <taxon>Eukaryota</taxon>
        <taxon>Metazoa</taxon>
        <taxon>Ecdysozoa</taxon>
        <taxon>Nematoda</taxon>
        <taxon>Chromadorea</taxon>
        <taxon>Rhabditida</taxon>
        <taxon>Spirurina</taxon>
        <taxon>Oxyuridomorpha</taxon>
        <taxon>Oxyuroidea</taxon>
        <taxon>Oxyuridae</taxon>
        <taxon>Syphacia</taxon>
    </lineage>
</organism>